<evidence type="ECO:0000256" key="7">
    <source>
        <dbReference type="ARBA" id="ARBA00040595"/>
    </source>
</evidence>
<dbReference type="InterPro" id="IPR000620">
    <property type="entry name" value="EamA_dom"/>
</dbReference>
<dbReference type="OrthoDB" id="4167046at2"/>
<comment type="subcellular location">
    <subcellularLocation>
        <location evidence="1">Cell membrane</location>
        <topology evidence="1">Multi-pass membrane protein</topology>
    </subcellularLocation>
</comment>
<dbReference type="InterPro" id="IPR037185">
    <property type="entry name" value="EmrE-like"/>
</dbReference>
<feature type="transmembrane region" description="Helical" evidence="8">
    <location>
        <begin position="93"/>
        <end position="111"/>
    </location>
</feature>
<dbReference type="SUPFAM" id="SSF103481">
    <property type="entry name" value="Multidrug resistance efflux transporter EmrE"/>
    <property type="match status" value="2"/>
</dbReference>
<comment type="similarity">
    <text evidence="2">Belongs to the drug/metabolite transporter (DMT) superfamily. 10 TMS drug/metabolite exporter (DME) (TC 2.A.7.3) family.</text>
</comment>
<dbReference type="HOGENOM" id="CLU_033863_4_4_6"/>
<gene>
    <name evidence="10" type="ordered locus">PC1_0072</name>
</gene>
<feature type="transmembrane region" description="Helical" evidence="8">
    <location>
        <begin position="249"/>
        <end position="268"/>
    </location>
</feature>
<dbReference type="PANTHER" id="PTHR32322:SF18">
    <property type="entry name" value="S-ADENOSYLMETHIONINE_S-ADENOSYLHOMOCYSTEINE TRANSPORTER"/>
    <property type="match status" value="1"/>
</dbReference>
<feature type="transmembrane region" description="Helical" evidence="8">
    <location>
        <begin position="69"/>
        <end position="87"/>
    </location>
</feature>
<organism evidence="10 11">
    <name type="scientific">Pectobacterium carotovorum subsp. carotovorum (strain PC1)</name>
    <dbReference type="NCBI Taxonomy" id="561230"/>
    <lineage>
        <taxon>Bacteria</taxon>
        <taxon>Pseudomonadati</taxon>
        <taxon>Pseudomonadota</taxon>
        <taxon>Gammaproteobacteria</taxon>
        <taxon>Enterobacterales</taxon>
        <taxon>Pectobacteriaceae</taxon>
        <taxon>Pectobacterium</taxon>
    </lineage>
</organism>
<evidence type="ECO:0000259" key="9">
    <source>
        <dbReference type="Pfam" id="PF00892"/>
    </source>
</evidence>
<dbReference type="RefSeq" id="WP_012772815.1">
    <property type="nucleotide sequence ID" value="NC_012917.1"/>
</dbReference>
<evidence type="ECO:0000256" key="4">
    <source>
        <dbReference type="ARBA" id="ARBA00022692"/>
    </source>
</evidence>
<feature type="transmembrane region" description="Helical" evidence="8">
    <location>
        <begin position="118"/>
        <end position="136"/>
    </location>
</feature>
<feature type="transmembrane region" description="Helical" evidence="8">
    <location>
        <begin position="215"/>
        <end position="237"/>
    </location>
</feature>
<feature type="domain" description="EamA" evidence="9">
    <location>
        <begin position="150"/>
        <end position="289"/>
    </location>
</feature>
<dbReference type="PANTHER" id="PTHR32322">
    <property type="entry name" value="INNER MEMBRANE TRANSPORTER"/>
    <property type="match status" value="1"/>
</dbReference>
<name>C6DGP7_PECCP</name>
<feature type="transmembrane region" description="Helical" evidence="8">
    <location>
        <begin position="274"/>
        <end position="292"/>
    </location>
</feature>
<feature type="transmembrane region" description="Helical" evidence="8">
    <location>
        <begin position="30"/>
        <end position="49"/>
    </location>
</feature>
<dbReference type="GO" id="GO:0005886">
    <property type="term" value="C:plasma membrane"/>
    <property type="evidence" value="ECO:0007669"/>
    <property type="project" value="UniProtKB-SubCell"/>
</dbReference>
<feature type="transmembrane region" description="Helical" evidence="8">
    <location>
        <begin position="148"/>
        <end position="168"/>
    </location>
</feature>
<dbReference type="AlphaFoldDB" id="C6DGP7"/>
<evidence type="ECO:0000256" key="2">
    <source>
        <dbReference type="ARBA" id="ARBA00009853"/>
    </source>
</evidence>
<dbReference type="Pfam" id="PF00892">
    <property type="entry name" value="EamA"/>
    <property type="match status" value="2"/>
</dbReference>
<keyword evidence="4 8" id="KW-0812">Transmembrane</keyword>
<protein>
    <recommendedName>
        <fullName evidence="7">Threonine/homoserine exporter RhtA</fullName>
    </recommendedName>
</protein>
<dbReference type="Proteomes" id="UP000002736">
    <property type="component" value="Chromosome"/>
</dbReference>
<evidence type="ECO:0000256" key="6">
    <source>
        <dbReference type="ARBA" id="ARBA00023136"/>
    </source>
</evidence>
<evidence type="ECO:0000313" key="11">
    <source>
        <dbReference type="Proteomes" id="UP000002736"/>
    </source>
</evidence>
<dbReference type="EMBL" id="CP001657">
    <property type="protein sequence ID" value="ACT11134.1"/>
    <property type="molecule type" value="Genomic_DNA"/>
</dbReference>
<evidence type="ECO:0000256" key="3">
    <source>
        <dbReference type="ARBA" id="ARBA00022475"/>
    </source>
</evidence>
<keyword evidence="3" id="KW-1003">Cell membrane</keyword>
<dbReference type="InterPro" id="IPR050638">
    <property type="entry name" value="AA-Vitamin_Transporters"/>
</dbReference>
<evidence type="ECO:0000313" key="10">
    <source>
        <dbReference type="EMBL" id="ACT11134.1"/>
    </source>
</evidence>
<keyword evidence="5 8" id="KW-1133">Transmembrane helix</keyword>
<keyword evidence="6 8" id="KW-0472">Membrane</keyword>
<accession>C6DGP7</accession>
<evidence type="ECO:0000256" key="1">
    <source>
        <dbReference type="ARBA" id="ARBA00004651"/>
    </source>
</evidence>
<evidence type="ECO:0000256" key="8">
    <source>
        <dbReference type="SAM" id="Phobius"/>
    </source>
</evidence>
<dbReference type="eggNOG" id="COG0697">
    <property type="taxonomic scope" value="Bacteria"/>
</dbReference>
<sequence>MAYLFLTLAAVFWGGNYVAGHILVQYINPYALSIIRWGLTTLLMFSFYWKVIKKEWSILYGNIRINTVYAFLGQVCFPLTLYIGLQYTSSLNAAIYISSTPCLVLIINAVFFKEKISLRNILGVAVSTVGVIYLAFSNAERGNQLSAFGIGDVLTIASALSWAFYCALLRLKDKRVTNTAFVGFSSLIGTVIMVPIYLCYTFSSGDHFFFTTTPSVYPLLGVAYLVVFPSWLAYVFWNKGVSLIGTTRSEIYTHIIPLSGGLLSIALLGEKLHMYHIISLLLIVVGIICCSGKKK</sequence>
<reference evidence="10 11" key="1">
    <citation type="submission" date="2009-07" db="EMBL/GenBank/DDBJ databases">
        <title>Complete sequence of Pectobacterium carotovorum subsp. carotovorum PC1.</title>
        <authorList>
            <consortium name="US DOE Joint Genome Institute"/>
            <person name="Lucas S."/>
            <person name="Copeland A."/>
            <person name="Lapidus A."/>
            <person name="Glavina del Rio T."/>
            <person name="Tice H."/>
            <person name="Bruce D."/>
            <person name="Goodwin L."/>
            <person name="Pitluck S."/>
            <person name="Munk A.C."/>
            <person name="Brettin T."/>
            <person name="Detter J.C."/>
            <person name="Han C."/>
            <person name="Tapia R."/>
            <person name="Larimer F."/>
            <person name="Land M."/>
            <person name="Hauser L."/>
            <person name="Kyrpides N."/>
            <person name="Mikhailova N."/>
            <person name="Balakrishnan V."/>
            <person name="Glasner J."/>
            <person name="Perna N.T."/>
        </authorList>
    </citation>
    <scope>NUCLEOTIDE SEQUENCE [LARGE SCALE GENOMIC DNA]</scope>
    <source>
        <strain evidence="10 11">PC1</strain>
    </source>
</reference>
<feature type="domain" description="EamA" evidence="9">
    <location>
        <begin position="2"/>
        <end position="134"/>
    </location>
</feature>
<proteinExistence type="inferred from homology"/>
<feature type="transmembrane region" description="Helical" evidence="8">
    <location>
        <begin position="180"/>
        <end position="203"/>
    </location>
</feature>
<dbReference type="KEGG" id="pct:PC1_0072"/>
<evidence type="ECO:0000256" key="5">
    <source>
        <dbReference type="ARBA" id="ARBA00022989"/>
    </source>
</evidence>